<evidence type="ECO:0000313" key="2">
    <source>
        <dbReference type="Proteomes" id="UP000828941"/>
    </source>
</evidence>
<keyword evidence="2" id="KW-1185">Reference proteome</keyword>
<reference evidence="1 2" key="1">
    <citation type="journal article" date="2022" name="DNA Res.">
        <title>Chromosomal-level genome assembly of the orchid tree Bauhinia variegata (Leguminosae; Cercidoideae) supports the allotetraploid origin hypothesis of Bauhinia.</title>
        <authorList>
            <person name="Zhong Y."/>
            <person name="Chen Y."/>
            <person name="Zheng D."/>
            <person name="Pang J."/>
            <person name="Liu Y."/>
            <person name="Luo S."/>
            <person name="Meng S."/>
            <person name="Qian L."/>
            <person name="Wei D."/>
            <person name="Dai S."/>
            <person name="Zhou R."/>
        </authorList>
    </citation>
    <scope>NUCLEOTIDE SEQUENCE [LARGE SCALE GENOMIC DNA]</scope>
    <source>
        <strain evidence="1">BV-YZ2020</strain>
    </source>
</reference>
<dbReference type="EMBL" id="CM039430">
    <property type="protein sequence ID" value="KAI4344526.1"/>
    <property type="molecule type" value="Genomic_DNA"/>
</dbReference>
<organism evidence="1 2">
    <name type="scientific">Bauhinia variegata</name>
    <name type="common">Purple orchid tree</name>
    <name type="synonym">Phanera variegata</name>
    <dbReference type="NCBI Taxonomy" id="167791"/>
    <lineage>
        <taxon>Eukaryota</taxon>
        <taxon>Viridiplantae</taxon>
        <taxon>Streptophyta</taxon>
        <taxon>Embryophyta</taxon>
        <taxon>Tracheophyta</taxon>
        <taxon>Spermatophyta</taxon>
        <taxon>Magnoliopsida</taxon>
        <taxon>eudicotyledons</taxon>
        <taxon>Gunneridae</taxon>
        <taxon>Pentapetalae</taxon>
        <taxon>rosids</taxon>
        <taxon>fabids</taxon>
        <taxon>Fabales</taxon>
        <taxon>Fabaceae</taxon>
        <taxon>Cercidoideae</taxon>
        <taxon>Cercideae</taxon>
        <taxon>Bauhiniinae</taxon>
        <taxon>Bauhinia</taxon>
    </lineage>
</organism>
<proteinExistence type="predicted"/>
<evidence type="ECO:0000313" key="1">
    <source>
        <dbReference type="EMBL" id="KAI4344526.1"/>
    </source>
</evidence>
<name>A0ACB9P819_BAUVA</name>
<gene>
    <name evidence="1" type="ORF">L6164_011742</name>
</gene>
<dbReference type="Proteomes" id="UP000828941">
    <property type="component" value="Chromosome 5"/>
</dbReference>
<sequence length="528" mass="58875">MEAVFSLSEAARMDFLRSMGQSSGCAYICLWSYDSLSSNRLLFLDGFYNASTNQPSTSSVITVGQSLFNQFRGLAFDINDNHVPGLAIRTNRNIELQQGDLLRLAWTEIQKQNLKILSHYSDLQTAVFMGSNKGEIELGFSTMSQDYVQTALRNMFPADDLSLSQQAQLIDQNPPSSSSSSLKSLSDSPEYPSLLFNIPGTSHIPETLGGVPIMQPAPVSTSTVNSPHQAAIHQALAQVTQIQFPTPESENDAMMRAILHVLSSNAPSSSTTSHHQTHQDLPYSSVIHLQSSAFKRYRPGLGPVFTSQMATNLRRQSLLKRSFALFRNLNIMRLRERSFQTTRPTSTQLHHMISERRRREKINENFRALRTLLPPGTKKDKASILTAAKETLSSLKAEIEKLSQRNLQLESVLPAKEANAEETKTSSSGERLTVGVLHVPESSSSQERMVDLQVVVRGQSTQADILSRLLEFIRQDRNVSLISIHANTHMAEGTALNHVHFRLRIEESDWDESAFQEAVRRVVADLAQ</sequence>
<protein>
    <submittedName>
        <fullName evidence="1">Uncharacterized protein</fullName>
    </submittedName>
</protein>
<comment type="caution">
    <text evidence="1">The sequence shown here is derived from an EMBL/GenBank/DDBJ whole genome shotgun (WGS) entry which is preliminary data.</text>
</comment>
<accession>A0ACB9P819</accession>